<dbReference type="PIRSF" id="PIRSF001235">
    <property type="entry name" value="Amidase_carbamoylase"/>
    <property type="match status" value="1"/>
</dbReference>
<dbReference type="EMBL" id="RRCT01000032">
    <property type="protein sequence ID" value="RQW71554.1"/>
    <property type="molecule type" value="Genomic_DNA"/>
</dbReference>
<dbReference type="InterPro" id="IPR011650">
    <property type="entry name" value="Peptidase_M20_dimer"/>
</dbReference>
<name>A0A3N9U4L2_9BACI</name>
<comment type="cofactor">
    <cofactor evidence="3">
        <name>Zn(2+)</name>
        <dbReference type="ChEBI" id="CHEBI:29105"/>
    </cofactor>
    <text evidence="3">Binds 2 Zn(2+) ions per subunit.</text>
</comment>
<dbReference type="GO" id="GO:0046872">
    <property type="term" value="F:metal ion binding"/>
    <property type="evidence" value="ECO:0007669"/>
    <property type="project" value="UniProtKB-KW"/>
</dbReference>
<dbReference type="SUPFAM" id="SSF55031">
    <property type="entry name" value="Bacterial exopeptidase dimerisation domain"/>
    <property type="match status" value="1"/>
</dbReference>
<sequence>MINRERLEKHIEELSQIGMQSSGGINRFPFTDEEKRANEIIKQYMEEAGLTVSFDAVGNVVGERQGTEEKAPIVIGSHIDTVPHGGKFDGALGVLAAIEVAHTLKEQGVQLTSPVKIVSFKDEEGTRFGFGLLGSRALTGILKTEELEERDDQGISIKEAMLEYGFDPEKIHEAKVNEIAAYLELHIEQGKVLENENVPVGIVTGIYGPSWAEVTVTGLSEHAGATPMPIRQDALVAASEMILQVERIALQYKDAVATVGKLQVKPNGVNVIPGEVTFSLDIRDLDNERCAKIVAEIKEMIQEVSEKRHVQSEIRTLQTVSSVQTDASIQKAIQETIESKGIHPISLVSGAVHDAMNFASVCPFGMIFVRSKDGISHNPLEFTSMDDCEIATEVLYETLLRLDERV</sequence>
<dbReference type="InterPro" id="IPR036264">
    <property type="entry name" value="Bact_exopeptidase_dim_dom"/>
</dbReference>
<keyword evidence="2 5" id="KW-0378">Hydrolase</keyword>
<gene>
    <name evidence="5" type="ORF">EBB45_19080</name>
</gene>
<keyword evidence="3" id="KW-0479">Metal-binding</keyword>
<dbReference type="Gene3D" id="3.30.70.360">
    <property type="match status" value="1"/>
</dbReference>
<keyword evidence="3" id="KW-0862">Zinc</keyword>
<proteinExistence type="inferred from homology"/>
<evidence type="ECO:0000256" key="1">
    <source>
        <dbReference type="ARBA" id="ARBA00006153"/>
    </source>
</evidence>
<evidence type="ECO:0000259" key="4">
    <source>
        <dbReference type="Pfam" id="PF07687"/>
    </source>
</evidence>
<dbReference type="InterPro" id="IPR010158">
    <property type="entry name" value="Amidase_Cbmase"/>
</dbReference>
<dbReference type="GO" id="GO:0016813">
    <property type="term" value="F:hydrolase activity, acting on carbon-nitrogen (but not peptide) bonds, in linear amidines"/>
    <property type="evidence" value="ECO:0007669"/>
    <property type="project" value="InterPro"/>
</dbReference>
<dbReference type="NCBIfam" id="NF006771">
    <property type="entry name" value="PRK09290.1-5"/>
    <property type="match status" value="1"/>
</dbReference>
<dbReference type="SUPFAM" id="SSF53187">
    <property type="entry name" value="Zn-dependent exopeptidases"/>
    <property type="match status" value="1"/>
</dbReference>
<dbReference type="RefSeq" id="WP_124766929.1">
    <property type="nucleotide sequence ID" value="NZ_JAFBDY010000034.1"/>
</dbReference>
<protein>
    <submittedName>
        <fullName evidence="5">Zn-dependent hydrolase</fullName>
    </submittedName>
</protein>
<dbReference type="AlphaFoldDB" id="A0A3N9U4L2"/>
<dbReference type="Gene3D" id="3.40.630.10">
    <property type="entry name" value="Zn peptidases"/>
    <property type="match status" value="1"/>
</dbReference>
<keyword evidence="6" id="KW-1185">Reference proteome</keyword>
<dbReference type="Pfam" id="PF01546">
    <property type="entry name" value="Peptidase_M20"/>
    <property type="match status" value="1"/>
</dbReference>
<feature type="binding site" evidence="3">
    <location>
        <position position="89"/>
    </location>
    <ligand>
        <name>Zn(2+)</name>
        <dbReference type="ChEBI" id="CHEBI:29105"/>
        <label>2</label>
    </ligand>
</feature>
<feature type="domain" description="Peptidase M20 dimerisation" evidence="4">
    <location>
        <begin position="205"/>
        <end position="307"/>
    </location>
</feature>
<dbReference type="PANTHER" id="PTHR32494:SF5">
    <property type="entry name" value="ALLANTOATE AMIDOHYDROLASE"/>
    <property type="match status" value="1"/>
</dbReference>
<comment type="caution">
    <text evidence="5">The sequence shown here is derived from an EMBL/GenBank/DDBJ whole genome shotgun (WGS) entry which is preliminary data.</text>
</comment>
<dbReference type="CDD" id="cd03884">
    <property type="entry name" value="M20_bAS"/>
    <property type="match status" value="1"/>
</dbReference>
<feature type="binding site" evidence="3">
    <location>
        <position position="186"/>
    </location>
    <ligand>
        <name>Zn(2+)</name>
        <dbReference type="ChEBI" id="CHEBI:29105"/>
        <label>1</label>
    </ligand>
</feature>
<dbReference type="Pfam" id="PF07687">
    <property type="entry name" value="M20_dimer"/>
    <property type="match status" value="1"/>
</dbReference>
<evidence type="ECO:0000256" key="2">
    <source>
        <dbReference type="ARBA" id="ARBA00022801"/>
    </source>
</evidence>
<dbReference type="PANTHER" id="PTHR32494">
    <property type="entry name" value="ALLANTOATE DEIMINASE-RELATED"/>
    <property type="match status" value="1"/>
</dbReference>
<comment type="similarity">
    <text evidence="1">Belongs to the peptidase M20 family.</text>
</comment>
<evidence type="ECO:0000313" key="6">
    <source>
        <dbReference type="Proteomes" id="UP000274033"/>
    </source>
</evidence>
<reference evidence="5 6" key="1">
    <citation type="journal article" date="2013" name="J. Microbiol.">
        <title>Lysinibacillus chungkukjangi sp. nov., isolated from Chungkukjang, Korean fermented soybean food.</title>
        <authorList>
            <person name="Kim S.J."/>
            <person name="Jang Y.H."/>
            <person name="Hamada M."/>
            <person name="Ahn J.H."/>
            <person name="Weon H.Y."/>
            <person name="Suzuki K."/>
            <person name="Whang K.S."/>
            <person name="Kwon S.W."/>
        </authorList>
    </citation>
    <scope>NUCLEOTIDE SEQUENCE [LARGE SCALE GENOMIC DNA]</scope>
    <source>
        <strain evidence="5 6">MCCC 1A12701</strain>
    </source>
</reference>
<feature type="binding site" evidence="3">
    <location>
        <position position="124"/>
    </location>
    <ligand>
        <name>Zn(2+)</name>
        <dbReference type="ChEBI" id="CHEBI:29105"/>
        <label>2</label>
    </ligand>
</feature>
<dbReference type="Proteomes" id="UP000274033">
    <property type="component" value="Unassembled WGS sequence"/>
</dbReference>
<evidence type="ECO:0000256" key="3">
    <source>
        <dbReference type="PIRSR" id="PIRSR001235-1"/>
    </source>
</evidence>
<dbReference type="InterPro" id="IPR002933">
    <property type="entry name" value="Peptidase_M20"/>
</dbReference>
<feature type="binding site" evidence="3">
    <location>
        <position position="377"/>
    </location>
    <ligand>
        <name>Zn(2+)</name>
        <dbReference type="ChEBI" id="CHEBI:29105"/>
        <label>2</label>
    </ligand>
</feature>
<accession>A0A3N9U4L2</accession>
<organism evidence="5 6">
    <name type="scientific">Lysinibacillus composti</name>
    <dbReference type="NCBI Taxonomy" id="720633"/>
    <lineage>
        <taxon>Bacteria</taxon>
        <taxon>Bacillati</taxon>
        <taxon>Bacillota</taxon>
        <taxon>Bacilli</taxon>
        <taxon>Bacillales</taxon>
        <taxon>Bacillaceae</taxon>
        <taxon>Lysinibacillus</taxon>
    </lineage>
</organism>
<evidence type="ECO:0000313" key="5">
    <source>
        <dbReference type="EMBL" id="RQW71554.1"/>
    </source>
</evidence>
<dbReference type="OrthoDB" id="9808195at2"/>
<feature type="binding site" evidence="3">
    <location>
        <position position="89"/>
    </location>
    <ligand>
        <name>Zn(2+)</name>
        <dbReference type="ChEBI" id="CHEBI:29105"/>
        <label>1</label>
    </ligand>
</feature>
<feature type="binding site" evidence="3">
    <location>
        <position position="78"/>
    </location>
    <ligand>
        <name>Zn(2+)</name>
        <dbReference type="ChEBI" id="CHEBI:29105"/>
        <label>1</label>
    </ligand>
</feature>
<dbReference type="NCBIfam" id="TIGR01879">
    <property type="entry name" value="hydantase"/>
    <property type="match status" value="1"/>
</dbReference>